<evidence type="ECO:0000313" key="5">
    <source>
        <dbReference type="Proteomes" id="UP000253517"/>
    </source>
</evidence>
<dbReference type="PROSITE" id="PS51352">
    <property type="entry name" value="THIOREDOXIN_2"/>
    <property type="match status" value="1"/>
</dbReference>
<evidence type="ECO:0000256" key="1">
    <source>
        <dbReference type="ARBA" id="ARBA00023284"/>
    </source>
</evidence>
<dbReference type="PROSITE" id="PS00194">
    <property type="entry name" value="THIOREDOXIN_1"/>
    <property type="match status" value="1"/>
</dbReference>
<evidence type="ECO:0000259" key="3">
    <source>
        <dbReference type="PROSITE" id="PS51352"/>
    </source>
</evidence>
<proteinExistence type="predicted"/>
<dbReference type="SUPFAM" id="SSF52833">
    <property type="entry name" value="Thioredoxin-like"/>
    <property type="match status" value="1"/>
</dbReference>
<evidence type="ECO:0000313" key="4">
    <source>
        <dbReference type="EMBL" id="RCX05565.1"/>
    </source>
</evidence>
<feature type="signal peptide" evidence="2">
    <location>
        <begin position="1"/>
        <end position="22"/>
    </location>
</feature>
<dbReference type="AlphaFoldDB" id="A0A369A8U9"/>
<accession>A0A369A8U9</accession>
<organism evidence="4 5">
    <name type="scientific">Schleiferia thermophila</name>
    <dbReference type="NCBI Taxonomy" id="884107"/>
    <lineage>
        <taxon>Bacteria</taxon>
        <taxon>Pseudomonadati</taxon>
        <taxon>Bacteroidota</taxon>
        <taxon>Flavobacteriia</taxon>
        <taxon>Flavobacteriales</taxon>
        <taxon>Schleiferiaceae</taxon>
        <taxon>Schleiferia</taxon>
    </lineage>
</organism>
<comment type="caution">
    <text evidence="4">The sequence shown here is derived from an EMBL/GenBank/DDBJ whole genome shotgun (WGS) entry which is preliminary data.</text>
</comment>
<sequence>MKSAKHILPLLISLSFTLLAQAQSKVQWFKFSDIEKLQKKQQKPIFVDVYTNWCGPCKMLDANTFNDPRVAEYINKNFYPVKFNAEGNDTIYFQGQLYMNQNYDPTRAHSRNATHPFAGYFAVNGGLAYPTTAYLDPNFKHLTQPIQGYLTPQNIEPILKYFGTNAYKTKTWEDFLKDFKPEWQ</sequence>
<keyword evidence="1" id="KW-0676">Redox-active center</keyword>
<dbReference type="Gene3D" id="3.40.30.10">
    <property type="entry name" value="Glutaredoxin"/>
    <property type="match status" value="1"/>
</dbReference>
<keyword evidence="5" id="KW-1185">Reference proteome</keyword>
<gene>
    <name evidence="4" type="ORF">DES35_101852</name>
</gene>
<dbReference type="InterPro" id="IPR004879">
    <property type="entry name" value="Ssp411-like_TRX"/>
</dbReference>
<dbReference type="EMBL" id="QPJS01000001">
    <property type="protein sequence ID" value="RCX05565.1"/>
    <property type="molecule type" value="Genomic_DNA"/>
</dbReference>
<evidence type="ECO:0000256" key="2">
    <source>
        <dbReference type="SAM" id="SignalP"/>
    </source>
</evidence>
<feature type="chain" id="PRO_5016802576" evidence="2">
    <location>
        <begin position="23"/>
        <end position="184"/>
    </location>
</feature>
<name>A0A369A8U9_9FLAO</name>
<dbReference type="Proteomes" id="UP000253517">
    <property type="component" value="Unassembled WGS sequence"/>
</dbReference>
<dbReference type="InterPro" id="IPR013766">
    <property type="entry name" value="Thioredoxin_domain"/>
</dbReference>
<dbReference type="RefSeq" id="WP_114365871.1">
    <property type="nucleotide sequence ID" value="NZ_BHZF01000001.1"/>
</dbReference>
<dbReference type="InterPro" id="IPR017937">
    <property type="entry name" value="Thioredoxin_CS"/>
</dbReference>
<feature type="domain" description="Thioredoxin" evidence="3">
    <location>
        <begin position="7"/>
        <end position="164"/>
    </location>
</feature>
<keyword evidence="2" id="KW-0732">Signal</keyword>
<dbReference type="InterPro" id="IPR036249">
    <property type="entry name" value="Thioredoxin-like_sf"/>
</dbReference>
<dbReference type="Pfam" id="PF03190">
    <property type="entry name" value="Thioredox_DsbH"/>
    <property type="match status" value="1"/>
</dbReference>
<reference evidence="4 5" key="1">
    <citation type="submission" date="2018-07" db="EMBL/GenBank/DDBJ databases">
        <title>Genomic Encyclopedia of Type Strains, Phase IV (KMG-IV): sequencing the most valuable type-strain genomes for metagenomic binning, comparative biology and taxonomic classification.</title>
        <authorList>
            <person name="Goeker M."/>
        </authorList>
    </citation>
    <scope>NUCLEOTIDE SEQUENCE [LARGE SCALE GENOMIC DNA]</scope>
    <source>
        <strain evidence="4 5">DSM 21410</strain>
    </source>
</reference>
<protein>
    <submittedName>
        <fullName evidence="4">Uncharacterized protein DUF255</fullName>
    </submittedName>
</protein>